<dbReference type="GO" id="GO:0016403">
    <property type="term" value="F:dimethylargininase activity"/>
    <property type="evidence" value="ECO:0007669"/>
    <property type="project" value="TreeGrafter"/>
</dbReference>
<accession>A0A6C2YGQ6</accession>
<dbReference type="Proteomes" id="UP000464378">
    <property type="component" value="Chromosome"/>
</dbReference>
<keyword evidence="5" id="KW-1185">Reference proteome</keyword>
<dbReference type="GO" id="GO:0016740">
    <property type="term" value="F:transferase activity"/>
    <property type="evidence" value="ECO:0007669"/>
    <property type="project" value="UniProtKB-KW"/>
</dbReference>
<dbReference type="RefSeq" id="WP_162655900.1">
    <property type="nucleotide sequence ID" value="NZ_LR593887.1"/>
</dbReference>
<dbReference type="GO" id="GO:0045429">
    <property type="term" value="P:positive regulation of nitric oxide biosynthetic process"/>
    <property type="evidence" value="ECO:0007669"/>
    <property type="project" value="TreeGrafter"/>
</dbReference>
<evidence type="ECO:0000313" key="5">
    <source>
        <dbReference type="Proteomes" id="UP000464378"/>
    </source>
</evidence>
<dbReference type="AlphaFoldDB" id="A0A6C2YGQ6"/>
<sequence length="274" mass="30807">MATLLMCNPLFYDVTYSINPWMRPTEVPTDRSLAQRQWDQLVQTFTDLGVRVEVIPGRANLPDMVFTANAGLVSGKRVVLARFKHPERQPERHFFGDWFATHGYTIVDFLDDHSWEGAGDSLVGAAPNGQPEYLYLGHDFRSDWQAVTHPGWRTFLPTHRVYPLKLVDPYFYHLDTCFCPLQRGIALIYPPAFLPEQIACLEQEHGLTLLKVPEADARKFACNAVCVDHSVVIPAGCGATRELLRSAGFEAIETPVTEFIKAGGACKCLTLRLE</sequence>
<dbReference type="PANTHER" id="PTHR12737">
    <property type="entry name" value="DIMETHYLARGININE DIMETHYLAMINOHYDROLASE"/>
    <property type="match status" value="1"/>
</dbReference>
<comment type="similarity">
    <text evidence="1">Belongs to the DDAH family.</text>
</comment>
<dbReference type="EMBL" id="LR593887">
    <property type="protein sequence ID" value="VTR96838.1"/>
    <property type="molecule type" value="Genomic_DNA"/>
</dbReference>
<dbReference type="Gene3D" id="3.75.10.10">
    <property type="entry name" value="L-arginine/glycine Amidinotransferase, Chain A"/>
    <property type="match status" value="1"/>
</dbReference>
<dbReference type="GO" id="GO:0006525">
    <property type="term" value="P:arginine metabolic process"/>
    <property type="evidence" value="ECO:0007669"/>
    <property type="project" value="TreeGrafter"/>
</dbReference>
<dbReference type="KEGG" id="tim:GMBLW1_32500"/>
<protein>
    <recommendedName>
        <fullName evidence="6">Amidinotransferase</fullName>
    </recommendedName>
</protein>
<feature type="active site" description="Proton donor" evidence="3">
    <location>
        <position position="173"/>
    </location>
</feature>
<gene>
    <name evidence="4" type="ORF">GMBLW1_32500</name>
</gene>
<reference evidence="4" key="1">
    <citation type="submission" date="2019-04" db="EMBL/GenBank/DDBJ databases">
        <authorList>
            <consortium name="Science for Life Laboratories"/>
        </authorList>
    </citation>
    <scope>NUCLEOTIDE SEQUENCE</scope>
    <source>
        <strain evidence="4">MBLW1</strain>
    </source>
</reference>
<dbReference type="Pfam" id="PF19420">
    <property type="entry name" value="DDAH_eukar"/>
    <property type="match status" value="1"/>
</dbReference>
<dbReference type="GO" id="GO:0000052">
    <property type="term" value="P:citrulline metabolic process"/>
    <property type="evidence" value="ECO:0007669"/>
    <property type="project" value="TreeGrafter"/>
</dbReference>
<dbReference type="PANTHER" id="PTHR12737:SF9">
    <property type="entry name" value="DIMETHYLARGININASE"/>
    <property type="match status" value="1"/>
</dbReference>
<organism evidence="4">
    <name type="scientific">Tuwongella immobilis</name>
    <dbReference type="NCBI Taxonomy" id="692036"/>
    <lineage>
        <taxon>Bacteria</taxon>
        <taxon>Pseudomonadati</taxon>
        <taxon>Planctomycetota</taxon>
        <taxon>Planctomycetia</taxon>
        <taxon>Gemmatales</taxon>
        <taxon>Gemmataceae</taxon>
        <taxon>Tuwongella</taxon>
    </lineage>
</organism>
<dbReference type="InParanoid" id="A0A6C2YGQ6"/>
<evidence type="ECO:0000256" key="3">
    <source>
        <dbReference type="PIRSR" id="PIRSR633199-1"/>
    </source>
</evidence>
<dbReference type="GO" id="GO:0016597">
    <property type="term" value="F:amino acid binding"/>
    <property type="evidence" value="ECO:0007669"/>
    <property type="project" value="TreeGrafter"/>
</dbReference>
<name>A0A6C2YGQ6_9BACT</name>
<evidence type="ECO:0000256" key="2">
    <source>
        <dbReference type="ARBA" id="ARBA00022801"/>
    </source>
</evidence>
<evidence type="ECO:0000256" key="1">
    <source>
        <dbReference type="ARBA" id="ARBA00008532"/>
    </source>
</evidence>
<evidence type="ECO:0000313" key="4">
    <source>
        <dbReference type="EMBL" id="VIP00710.1"/>
    </source>
</evidence>
<evidence type="ECO:0008006" key="6">
    <source>
        <dbReference type="Google" id="ProtNLM"/>
    </source>
</evidence>
<keyword evidence="2" id="KW-0378">Hydrolase</keyword>
<dbReference type="InterPro" id="IPR033199">
    <property type="entry name" value="DDAH-like"/>
</dbReference>
<keyword evidence="4" id="KW-0808">Transferase</keyword>
<proteinExistence type="inferred from homology"/>
<dbReference type="EMBL" id="LR586016">
    <property type="protein sequence ID" value="VIP00710.1"/>
    <property type="molecule type" value="Genomic_DNA"/>
</dbReference>
<feature type="active site" description="Nucleophile" evidence="3">
    <location>
        <position position="268"/>
    </location>
</feature>
<dbReference type="SUPFAM" id="SSF55909">
    <property type="entry name" value="Pentein"/>
    <property type="match status" value="1"/>
</dbReference>